<evidence type="ECO:0000313" key="2">
    <source>
        <dbReference type="RefSeq" id="XP_022245135.1"/>
    </source>
</evidence>
<keyword evidence="1" id="KW-1185">Reference proteome</keyword>
<gene>
    <name evidence="2" type="primary">LOC106462235</name>
</gene>
<dbReference type="GeneID" id="106462235"/>
<dbReference type="Proteomes" id="UP000694941">
    <property type="component" value="Unplaced"/>
</dbReference>
<name>A0ABM1SNC9_LIMPO</name>
<proteinExistence type="predicted"/>
<protein>
    <submittedName>
        <fullName evidence="2">Uncharacterized protein LOC106462235</fullName>
    </submittedName>
</protein>
<reference evidence="2" key="1">
    <citation type="submission" date="2025-08" db="UniProtKB">
        <authorList>
            <consortium name="RefSeq"/>
        </authorList>
    </citation>
    <scope>IDENTIFICATION</scope>
    <source>
        <tissue evidence="2">Muscle</tissue>
    </source>
</reference>
<accession>A0ABM1SNC9</accession>
<dbReference type="RefSeq" id="XP_022245135.1">
    <property type="nucleotide sequence ID" value="XM_022389427.1"/>
</dbReference>
<evidence type="ECO:0000313" key="1">
    <source>
        <dbReference type="Proteomes" id="UP000694941"/>
    </source>
</evidence>
<organism evidence="1 2">
    <name type="scientific">Limulus polyphemus</name>
    <name type="common">Atlantic horseshoe crab</name>
    <dbReference type="NCBI Taxonomy" id="6850"/>
    <lineage>
        <taxon>Eukaryota</taxon>
        <taxon>Metazoa</taxon>
        <taxon>Ecdysozoa</taxon>
        <taxon>Arthropoda</taxon>
        <taxon>Chelicerata</taxon>
        <taxon>Merostomata</taxon>
        <taxon>Xiphosura</taxon>
        <taxon>Limulidae</taxon>
        <taxon>Limulus</taxon>
    </lineage>
</organism>
<sequence length="266" mass="29730">MDSGDAKSESTITNFRSQLSTVADSFLKLAPDQQSEAVKLIQGLQSVLVNHLPINVDPQDTYMLERNQQIATFLFHNLNNTLGEGSDSDVFNQEEKPNIRSSKEMCIQPSPVPSHFVTEQRDFVNASRRSTSNIRDEHLNITAQSFKPPEHAEKHDTAYSSTQVENLSVLQFDSQANNCLMTKNLEVSEAQTQILSQNASVSYKSMDAESIKSSQTKNMPTFSVCDIGPTDAEYSNCDVRASSLFQNSCNMSTQSSHKWKKFSRTN</sequence>